<keyword evidence="4" id="KW-0812">Transmembrane</keyword>
<dbReference type="InterPro" id="IPR050739">
    <property type="entry name" value="MFP"/>
</dbReference>
<feature type="transmembrane region" description="Helical" evidence="4">
    <location>
        <begin position="26"/>
        <end position="47"/>
    </location>
</feature>
<feature type="region of interest" description="Disordered" evidence="3">
    <location>
        <begin position="1"/>
        <end position="20"/>
    </location>
</feature>
<evidence type="ECO:0000259" key="5">
    <source>
        <dbReference type="Pfam" id="PF25876"/>
    </source>
</evidence>
<organism evidence="7 8">
    <name type="scientific">Caulobacter ginsengisoli</name>
    <dbReference type="NCBI Taxonomy" id="400775"/>
    <lineage>
        <taxon>Bacteria</taxon>
        <taxon>Pseudomonadati</taxon>
        <taxon>Pseudomonadota</taxon>
        <taxon>Alphaproteobacteria</taxon>
        <taxon>Caulobacterales</taxon>
        <taxon>Caulobacteraceae</taxon>
        <taxon>Caulobacter</taxon>
    </lineage>
</organism>
<dbReference type="Pfam" id="PF25917">
    <property type="entry name" value="BSH_RND"/>
    <property type="match status" value="1"/>
</dbReference>
<dbReference type="Gene3D" id="2.40.50.100">
    <property type="match status" value="1"/>
</dbReference>
<keyword evidence="4" id="KW-1133">Transmembrane helix</keyword>
<sequence>MANETSAPPAGGNPANPKNGQRRNRLLTLLGVAVLLGGIVYFFYWLLVSSHHVSTDNAYVGASTAQVTPLVSGAIISAPVGDTRFVHKGDVLVVLDPTDYRIALASAEAALGQAERRVNQYAANTAAAAATTAARGADVSSAQAKVQSAQADVDKARAELGRRQNLAGTGAISGEELTTAKSALTNAQAALDGARATLAQARAQQAAASGQQQSAAALIAGTSLADNPEVAAARARVAQARLDLERTVIRAPVDGVIAKNTIEVGQRVQVGAALMSVVPIQTAYVDANFKEVQLRKVRIGQPVVLTSDLYGGGVKFHGKVVGLAGGTGSSFALIPAQNATGNWVKVVQRIPVRVSLDPKELAAHPLRVGLSMKADIDVTR</sequence>
<evidence type="ECO:0000256" key="4">
    <source>
        <dbReference type="SAM" id="Phobius"/>
    </source>
</evidence>
<feature type="coiled-coil region" evidence="2">
    <location>
        <begin position="104"/>
        <end position="159"/>
    </location>
</feature>
<dbReference type="PANTHER" id="PTHR30386:SF19">
    <property type="entry name" value="MULTIDRUG EXPORT PROTEIN EMRA-RELATED"/>
    <property type="match status" value="1"/>
</dbReference>
<dbReference type="Gene3D" id="2.40.30.170">
    <property type="match status" value="1"/>
</dbReference>
<name>A0ABU0IXP5_9CAUL</name>
<dbReference type="Pfam" id="PF25876">
    <property type="entry name" value="HH_MFP_RND"/>
    <property type="match status" value="1"/>
</dbReference>
<evidence type="ECO:0000256" key="2">
    <source>
        <dbReference type="SAM" id="Coils"/>
    </source>
</evidence>
<dbReference type="RefSeq" id="WP_307352923.1">
    <property type="nucleotide sequence ID" value="NZ_JAUSVS010000014.1"/>
</dbReference>
<dbReference type="PANTHER" id="PTHR30386">
    <property type="entry name" value="MEMBRANE FUSION SUBUNIT OF EMRAB-TOLC MULTIDRUG EFFLUX PUMP"/>
    <property type="match status" value="1"/>
</dbReference>
<keyword evidence="4" id="KW-0472">Membrane</keyword>
<feature type="compositionally biased region" description="Low complexity" evidence="3">
    <location>
        <begin position="7"/>
        <end position="19"/>
    </location>
</feature>
<gene>
    <name evidence="7" type="ORF">QO010_004575</name>
</gene>
<evidence type="ECO:0000256" key="3">
    <source>
        <dbReference type="SAM" id="MobiDB-lite"/>
    </source>
</evidence>
<comment type="caution">
    <text evidence="7">The sequence shown here is derived from an EMBL/GenBank/DDBJ whole genome shotgun (WGS) entry which is preliminary data.</text>
</comment>
<protein>
    <submittedName>
        <fullName evidence="7">Membrane fusion protein (Multidrug efflux system)</fullName>
    </submittedName>
</protein>
<keyword evidence="2" id="KW-0175">Coiled coil</keyword>
<dbReference type="InterPro" id="IPR058624">
    <property type="entry name" value="MdtA-like_HH"/>
</dbReference>
<accession>A0ABU0IXP5</accession>
<dbReference type="InterPro" id="IPR058625">
    <property type="entry name" value="MdtA-like_BSH"/>
</dbReference>
<proteinExistence type="predicted"/>
<comment type="subcellular location">
    <subcellularLocation>
        <location evidence="1">Cell envelope</location>
    </subcellularLocation>
</comment>
<dbReference type="SUPFAM" id="SSF111369">
    <property type="entry name" value="HlyD-like secretion proteins"/>
    <property type="match status" value="3"/>
</dbReference>
<feature type="domain" description="Multidrug resistance protein MdtA-like barrel-sandwich hybrid" evidence="6">
    <location>
        <begin position="64"/>
        <end position="278"/>
    </location>
</feature>
<keyword evidence="8" id="KW-1185">Reference proteome</keyword>
<evidence type="ECO:0000313" key="7">
    <source>
        <dbReference type="EMBL" id="MDQ0466779.1"/>
    </source>
</evidence>
<evidence type="ECO:0000256" key="1">
    <source>
        <dbReference type="ARBA" id="ARBA00004196"/>
    </source>
</evidence>
<feature type="domain" description="Multidrug resistance protein MdtA-like alpha-helical hairpin" evidence="5">
    <location>
        <begin position="140"/>
        <end position="204"/>
    </location>
</feature>
<dbReference type="Proteomes" id="UP001228905">
    <property type="component" value="Unassembled WGS sequence"/>
</dbReference>
<dbReference type="Gene3D" id="1.10.287.470">
    <property type="entry name" value="Helix hairpin bin"/>
    <property type="match status" value="2"/>
</dbReference>
<dbReference type="EMBL" id="JAUSVS010000014">
    <property type="protein sequence ID" value="MDQ0466779.1"/>
    <property type="molecule type" value="Genomic_DNA"/>
</dbReference>
<evidence type="ECO:0000259" key="6">
    <source>
        <dbReference type="Pfam" id="PF25917"/>
    </source>
</evidence>
<evidence type="ECO:0000313" key="8">
    <source>
        <dbReference type="Proteomes" id="UP001228905"/>
    </source>
</evidence>
<reference evidence="7 8" key="1">
    <citation type="submission" date="2023-07" db="EMBL/GenBank/DDBJ databases">
        <title>Genomic Encyclopedia of Type Strains, Phase IV (KMG-IV): sequencing the most valuable type-strain genomes for metagenomic binning, comparative biology and taxonomic classification.</title>
        <authorList>
            <person name="Goeker M."/>
        </authorList>
    </citation>
    <scope>NUCLEOTIDE SEQUENCE [LARGE SCALE GENOMIC DNA]</scope>
    <source>
        <strain evidence="7 8">DSM 18695</strain>
    </source>
</reference>